<reference evidence="1 2" key="1">
    <citation type="journal article" date="2010" name="ISME J.">
        <title>Fine-scale evolution: genomic, phenotypic and ecological differentiation in two coexisting Salinibacter ruber strains.</title>
        <authorList>
            <person name="Pena A."/>
            <person name="Teeling H."/>
            <person name="Huerta-Cepas J."/>
            <person name="Santos F."/>
            <person name="Yarza P."/>
            <person name="Brito-Echeverria J."/>
            <person name="Lucio M."/>
            <person name="Schmitt-Kopplin P."/>
            <person name="Meseguer I."/>
            <person name="Schenowitz C."/>
            <person name="Dossat C."/>
            <person name="Barbe V."/>
            <person name="Dopazo J."/>
            <person name="Rossello-Mora R."/>
            <person name="Schuler M."/>
            <person name="Glockner F.O."/>
            <person name="Amann R."/>
            <person name="Gabaldon T."/>
            <person name="Anton J."/>
        </authorList>
    </citation>
    <scope>NUCLEOTIDE SEQUENCE [LARGE SCALE GENOMIC DNA]</scope>
    <source>
        <strain evidence="1 2">M8</strain>
        <plasmid evidence="2">pSR61</plasmid>
    </source>
</reference>
<gene>
    <name evidence="1" type="ORF">SRM_p61031</name>
</gene>
<dbReference type="KEGG" id="srm:SRM_p61031"/>
<sequence length="52" mass="5958">MPYDRFRKLSSAEEKVYVPVTVYRAQKNLAPVDIFEAFVGDQPWCPKILIGA</sequence>
<proteinExistence type="predicted"/>
<name>D5H4E7_SALRM</name>
<evidence type="ECO:0000313" key="2">
    <source>
        <dbReference type="Proteomes" id="UP000000933"/>
    </source>
</evidence>
<keyword evidence="1" id="KW-0614">Plasmid</keyword>
<evidence type="ECO:0000313" key="1">
    <source>
        <dbReference type="EMBL" id="CBH22787.1"/>
    </source>
</evidence>
<dbReference type="AlphaFoldDB" id="D5H4E7"/>
<dbReference type="EMBL" id="FP565812">
    <property type="protein sequence ID" value="CBH22787.1"/>
    <property type="molecule type" value="Genomic_DNA"/>
</dbReference>
<reference evidence="2" key="2">
    <citation type="submission" date="2010-04" db="EMBL/GenBank/DDBJ databases">
        <title>Genome sequence of Salinibacter ruber M8.</title>
        <authorList>
            <consortium name="Genoscope"/>
        </authorList>
    </citation>
    <scope>NUCLEOTIDE SEQUENCE [LARGE SCALE GENOMIC DNA]</scope>
    <source>
        <strain evidence="2">M8</strain>
        <plasmid evidence="2">pSR61</plasmid>
    </source>
</reference>
<geneLocation type="plasmid" evidence="1 2">
    <name>pSR61</name>
</geneLocation>
<dbReference type="HOGENOM" id="CLU_3084579_0_0_10"/>
<protein>
    <submittedName>
        <fullName evidence="1">Uncharacterized protein</fullName>
    </submittedName>
</protein>
<organism evidence="1 2">
    <name type="scientific">Salinibacter ruber (strain M8)</name>
    <dbReference type="NCBI Taxonomy" id="761659"/>
    <lineage>
        <taxon>Bacteria</taxon>
        <taxon>Pseudomonadati</taxon>
        <taxon>Rhodothermota</taxon>
        <taxon>Rhodothermia</taxon>
        <taxon>Rhodothermales</taxon>
        <taxon>Salinibacteraceae</taxon>
        <taxon>Salinibacter</taxon>
    </lineage>
</organism>
<accession>D5H4E7</accession>
<dbReference type="Proteomes" id="UP000000933">
    <property type="component" value="Plasmid pSR61"/>
</dbReference>